<evidence type="ECO:0000256" key="2">
    <source>
        <dbReference type="ARBA" id="ARBA00022606"/>
    </source>
</evidence>
<organism evidence="10 11">
    <name type="scientific">Spodoptera exigua</name>
    <name type="common">Beet armyworm</name>
    <name type="synonym">Noctua fulgens</name>
    <dbReference type="NCBI Taxonomy" id="7107"/>
    <lineage>
        <taxon>Eukaryota</taxon>
        <taxon>Metazoa</taxon>
        <taxon>Ecdysozoa</taxon>
        <taxon>Arthropoda</taxon>
        <taxon>Hexapoda</taxon>
        <taxon>Insecta</taxon>
        <taxon>Pterygota</taxon>
        <taxon>Neoptera</taxon>
        <taxon>Endopterygota</taxon>
        <taxon>Lepidoptera</taxon>
        <taxon>Glossata</taxon>
        <taxon>Ditrysia</taxon>
        <taxon>Noctuoidea</taxon>
        <taxon>Noctuidae</taxon>
        <taxon>Amphipyrinae</taxon>
        <taxon>Spodoptera</taxon>
    </lineage>
</organism>
<feature type="transmembrane region" description="Helical" evidence="9">
    <location>
        <begin position="225"/>
        <end position="251"/>
    </location>
</feature>
<keyword evidence="4 9" id="KW-0552">Olfaction</keyword>
<comment type="caution">
    <text evidence="9">Lacks conserved residue(s) required for the propagation of feature annotation.</text>
</comment>
<name>A0A835GNP4_SPOEX</name>
<sequence length="390" mass="43944">MASQFALISKISGDNFLENIRVVPVDLMFFQDVVKMLIAIFRRSELKEMILEIGELWPKDLDSGDPKADILKSWIRRTKTLLDMFFIFAITNLALFEVIPFLISVFNLCNGNEVYLFPFQPPNFWDVDSFCTYILIYLWELAGTIPCQMCLYLPFDLTIVILTSNVSALLRLLQVDLENAIKIHDEDKHLKKNINVTDPESYENVRTLVMVHQKLLRISDQLSSVFGLVIFIHVAFAALEICFFGFLTLVYGGVADTIANLLTVFNAVFTIFLLSLSGQFLCDTSSQVADAAYQSYWFESDVKVKKLILFIIIRAQRPSYLSALGFSQLTLKSFSKVKVASSRGGIPISPVRDEGRGALSRRRSRHLGLRWRAGCAGGGGGAAHACYCIR</sequence>
<comment type="similarity">
    <text evidence="9">Belongs to the insect chemoreceptor superfamily. Heteromeric odorant receptor channel (TC 1.A.69) family.</text>
</comment>
<feature type="transmembrane region" description="Helical" evidence="9">
    <location>
        <begin position="81"/>
        <end position="103"/>
    </location>
</feature>
<evidence type="ECO:0000256" key="8">
    <source>
        <dbReference type="ARBA" id="ARBA00023224"/>
    </source>
</evidence>
<evidence type="ECO:0000256" key="3">
    <source>
        <dbReference type="ARBA" id="ARBA00022692"/>
    </source>
</evidence>
<evidence type="ECO:0000313" key="11">
    <source>
        <dbReference type="Proteomes" id="UP000648187"/>
    </source>
</evidence>
<dbReference type="PANTHER" id="PTHR21137:SF44">
    <property type="entry name" value="ODORANT RECEPTOR 13A-RELATED"/>
    <property type="match status" value="1"/>
</dbReference>
<dbReference type="GO" id="GO:0005886">
    <property type="term" value="C:plasma membrane"/>
    <property type="evidence" value="ECO:0007669"/>
    <property type="project" value="UniProtKB-SubCell"/>
</dbReference>
<reference evidence="10" key="1">
    <citation type="submission" date="2020-08" db="EMBL/GenBank/DDBJ databases">
        <title>Spodoptera exigua strain:BAW_Kor-Di-RS1 Genome sequencing and assembly.</title>
        <authorList>
            <person name="Kim J."/>
            <person name="Nam H.Y."/>
            <person name="Kwon M."/>
            <person name="Choi J.H."/>
            <person name="Cho S.R."/>
            <person name="Kim G.-H."/>
        </authorList>
    </citation>
    <scope>NUCLEOTIDE SEQUENCE</scope>
    <source>
        <strain evidence="10">BAW_Kor-Di-RS1</strain>
        <tissue evidence="10">Whole-body</tissue>
    </source>
</reference>
<comment type="subcellular location">
    <subcellularLocation>
        <location evidence="9">Cell membrane</location>
        <topology evidence="9">Multi-pass membrane protein</topology>
    </subcellularLocation>
    <subcellularLocation>
        <location evidence="1">Membrane</location>
        <topology evidence="1">Multi-pass membrane protein</topology>
    </subcellularLocation>
</comment>
<dbReference type="PANTHER" id="PTHR21137">
    <property type="entry name" value="ODORANT RECEPTOR"/>
    <property type="match status" value="1"/>
</dbReference>
<keyword evidence="3 9" id="KW-0812">Transmembrane</keyword>
<accession>A0A835GNP4</accession>
<dbReference type="AlphaFoldDB" id="A0A835GNP4"/>
<keyword evidence="8 9" id="KW-0807">Transducer</keyword>
<protein>
    <recommendedName>
        <fullName evidence="9">Odorant receptor</fullName>
    </recommendedName>
</protein>
<evidence type="ECO:0000256" key="1">
    <source>
        <dbReference type="ARBA" id="ARBA00004141"/>
    </source>
</evidence>
<evidence type="ECO:0000256" key="7">
    <source>
        <dbReference type="ARBA" id="ARBA00023170"/>
    </source>
</evidence>
<keyword evidence="2 9" id="KW-0716">Sensory transduction</keyword>
<evidence type="ECO:0000256" key="5">
    <source>
        <dbReference type="ARBA" id="ARBA00022989"/>
    </source>
</evidence>
<dbReference type="GO" id="GO:0005549">
    <property type="term" value="F:odorant binding"/>
    <property type="evidence" value="ECO:0007669"/>
    <property type="project" value="InterPro"/>
</dbReference>
<keyword evidence="7 9" id="KW-0675">Receptor</keyword>
<dbReference type="EMBL" id="JACKWZ010000035">
    <property type="protein sequence ID" value="KAF9420116.1"/>
    <property type="molecule type" value="Genomic_DNA"/>
</dbReference>
<evidence type="ECO:0000256" key="9">
    <source>
        <dbReference type="RuleBase" id="RU351113"/>
    </source>
</evidence>
<evidence type="ECO:0000256" key="6">
    <source>
        <dbReference type="ARBA" id="ARBA00023136"/>
    </source>
</evidence>
<keyword evidence="6 9" id="KW-0472">Membrane</keyword>
<evidence type="ECO:0000256" key="4">
    <source>
        <dbReference type="ARBA" id="ARBA00022725"/>
    </source>
</evidence>
<dbReference type="InterPro" id="IPR004117">
    <property type="entry name" value="7tm6_olfct_rcpt"/>
</dbReference>
<dbReference type="GO" id="GO:0004984">
    <property type="term" value="F:olfactory receptor activity"/>
    <property type="evidence" value="ECO:0007669"/>
    <property type="project" value="InterPro"/>
</dbReference>
<dbReference type="Proteomes" id="UP000648187">
    <property type="component" value="Unassembled WGS sequence"/>
</dbReference>
<dbReference type="GO" id="GO:0007165">
    <property type="term" value="P:signal transduction"/>
    <property type="evidence" value="ECO:0007669"/>
    <property type="project" value="UniProtKB-KW"/>
</dbReference>
<proteinExistence type="inferred from homology"/>
<dbReference type="Pfam" id="PF02949">
    <property type="entry name" value="7tm_6"/>
    <property type="match status" value="1"/>
</dbReference>
<evidence type="ECO:0000313" key="10">
    <source>
        <dbReference type="EMBL" id="KAF9420116.1"/>
    </source>
</evidence>
<keyword evidence="5 9" id="KW-1133">Transmembrane helix</keyword>
<gene>
    <name evidence="10" type="ORF">HW555_003529</name>
</gene>
<keyword evidence="11" id="KW-1185">Reference proteome</keyword>
<comment type="caution">
    <text evidence="10">The sequence shown here is derived from an EMBL/GenBank/DDBJ whole genome shotgun (WGS) entry which is preliminary data.</text>
</comment>
<feature type="transmembrane region" description="Helical" evidence="9">
    <location>
        <begin position="258"/>
        <end position="281"/>
    </location>
</feature>